<name>A0A917P4X2_9ACTN</name>
<reference evidence="2" key="1">
    <citation type="journal article" date="2014" name="Int. J. Syst. Evol. Microbiol.">
        <title>Complete genome sequence of Corynebacterium casei LMG S-19264T (=DSM 44701T), isolated from a smear-ripened cheese.</title>
        <authorList>
            <consortium name="US DOE Joint Genome Institute (JGI-PGF)"/>
            <person name="Walter F."/>
            <person name="Albersmeier A."/>
            <person name="Kalinowski J."/>
            <person name="Ruckert C."/>
        </authorList>
    </citation>
    <scope>NUCLEOTIDE SEQUENCE</scope>
    <source>
        <strain evidence="2">JCM 3086</strain>
    </source>
</reference>
<dbReference type="Pfam" id="PF12680">
    <property type="entry name" value="SnoaL_2"/>
    <property type="match status" value="1"/>
</dbReference>
<dbReference type="InterPro" id="IPR032710">
    <property type="entry name" value="NTF2-like_dom_sf"/>
</dbReference>
<dbReference type="AlphaFoldDB" id="A0A917P4X2"/>
<keyword evidence="3" id="KW-1185">Reference proteome</keyword>
<dbReference type="Proteomes" id="UP000657574">
    <property type="component" value="Unassembled WGS sequence"/>
</dbReference>
<dbReference type="RefSeq" id="WP_189316747.1">
    <property type="nucleotide sequence ID" value="NZ_BMQA01000070.1"/>
</dbReference>
<sequence length="125" mass="13833">MSPTPVPDWFAAALDALRRADTTAFVEMYADDAIHEVVLAPQGRPSELVGKTAIAEYTALLPQVAEFTAFEGFRSHVSGDVLIAEFTRTGTRVGAGEPLRLAYVWFITHDHGRVSRIRDYTMPRP</sequence>
<feature type="domain" description="SnoaL-like" evidence="1">
    <location>
        <begin position="12"/>
        <end position="116"/>
    </location>
</feature>
<gene>
    <name evidence="2" type="ORF">GCM10010121_085670</name>
</gene>
<evidence type="ECO:0000259" key="1">
    <source>
        <dbReference type="Pfam" id="PF12680"/>
    </source>
</evidence>
<protein>
    <recommendedName>
        <fullName evidence="1">SnoaL-like domain-containing protein</fullName>
    </recommendedName>
</protein>
<dbReference type="InterPro" id="IPR037401">
    <property type="entry name" value="SnoaL-like"/>
</dbReference>
<evidence type="ECO:0000313" key="3">
    <source>
        <dbReference type="Proteomes" id="UP000657574"/>
    </source>
</evidence>
<proteinExistence type="predicted"/>
<organism evidence="2 3">
    <name type="scientific">Streptomyces brasiliensis</name>
    <dbReference type="NCBI Taxonomy" id="1954"/>
    <lineage>
        <taxon>Bacteria</taxon>
        <taxon>Bacillati</taxon>
        <taxon>Actinomycetota</taxon>
        <taxon>Actinomycetes</taxon>
        <taxon>Kitasatosporales</taxon>
        <taxon>Streptomycetaceae</taxon>
        <taxon>Streptomyces</taxon>
    </lineage>
</organism>
<dbReference type="EMBL" id="BMQA01000070">
    <property type="protein sequence ID" value="GGJ61934.1"/>
    <property type="molecule type" value="Genomic_DNA"/>
</dbReference>
<dbReference type="SUPFAM" id="SSF54427">
    <property type="entry name" value="NTF2-like"/>
    <property type="match status" value="1"/>
</dbReference>
<comment type="caution">
    <text evidence="2">The sequence shown here is derived from an EMBL/GenBank/DDBJ whole genome shotgun (WGS) entry which is preliminary data.</text>
</comment>
<dbReference type="Gene3D" id="3.10.450.50">
    <property type="match status" value="1"/>
</dbReference>
<reference evidence="2" key="2">
    <citation type="submission" date="2020-09" db="EMBL/GenBank/DDBJ databases">
        <authorList>
            <person name="Sun Q."/>
            <person name="Ohkuma M."/>
        </authorList>
    </citation>
    <scope>NUCLEOTIDE SEQUENCE</scope>
    <source>
        <strain evidence="2">JCM 3086</strain>
    </source>
</reference>
<evidence type="ECO:0000313" key="2">
    <source>
        <dbReference type="EMBL" id="GGJ61934.1"/>
    </source>
</evidence>
<accession>A0A917P4X2</accession>